<evidence type="ECO:0000259" key="10">
    <source>
        <dbReference type="PROSITE" id="PS51760"/>
    </source>
</evidence>
<dbReference type="PANTHER" id="PTHR31490:SF88">
    <property type="entry name" value="BETA-XYLANASE"/>
    <property type="match status" value="1"/>
</dbReference>
<evidence type="ECO:0000256" key="5">
    <source>
        <dbReference type="ARBA" id="ARBA00022729"/>
    </source>
</evidence>
<accession>A0AAD5X8Q8</accession>
<organism evidence="11 12">
    <name type="scientific">Rhizophlyctis rosea</name>
    <dbReference type="NCBI Taxonomy" id="64517"/>
    <lineage>
        <taxon>Eukaryota</taxon>
        <taxon>Fungi</taxon>
        <taxon>Fungi incertae sedis</taxon>
        <taxon>Chytridiomycota</taxon>
        <taxon>Chytridiomycota incertae sedis</taxon>
        <taxon>Chytridiomycetes</taxon>
        <taxon>Rhizophlyctidales</taxon>
        <taxon>Rhizophlyctidaceae</taxon>
        <taxon>Rhizophlyctis</taxon>
    </lineage>
</organism>
<evidence type="ECO:0000256" key="1">
    <source>
        <dbReference type="ARBA" id="ARBA00000681"/>
    </source>
</evidence>
<keyword evidence="6" id="KW-0378">Hydrolase</keyword>
<proteinExistence type="inferred from homology"/>
<keyword evidence="12" id="KW-1185">Reference proteome</keyword>
<evidence type="ECO:0000256" key="7">
    <source>
        <dbReference type="ARBA" id="ARBA00023277"/>
    </source>
</evidence>
<evidence type="ECO:0000256" key="4">
    <source>
        <dbReference type="ARBA" id="ARBA00022651"/>
    </source>
</evidence>
<dbReference type="SUPFAM" id="SSF51445">
    <property type="entry name" value="(Trans)glycosidases"/>
    <property type="match status" value="1"/>
</dbReference>
<reference evidence="11" key="1">
    <citation type="submission" date="2020-05" db="EMBL/GenBank/DDBJ databases">
        <title>Phylogenomic resolution of chytrid fungi.</title>
        <authorList>
            <person name="Stajich J.E."/>
            <person name="Amses K."/>
            <person name="Simmons R."/>
            <person name="Seto K."/>
            <person name="Myers J."/>
            <person name="Bonds A."/>
            <person name="Quandt C.A."/>
            <person name="Barry K."/>
            <person name="Liu P."/>
            <person name="Grigoriev I."/>
            <person name="Longcore J.E."/>
            <person name="James T.Y."/>
        </authorList>
    </citation>
    <scope>NUCLEOTIDE SEQUENCE</scope>
    <source>
        <strain evidence="11">JEL0318</strain>
    </source>
</reference>
<dbReference type="InterPro" id="IPR017853">
    <property type="entry name" value="GH"/>
</dbReference>
<gene>
    <name evidence="11" type="ORF">HK097_007205</name>
</gene>
<dbReference type="GO" id="GO:0045493">
    <property type="term" value="P:xylan catabolic process"/>
    <property type="evidence" value="ECO:0007669"/>
    <property type="project" value="UniProtKB-KW"/>
</dbReference>
<evidence type="ECO:0000256" key="3">
    <source>
        <dbReference type="ARBA" id="ARBA00012590"/>
    </source>
</evidence>
<keyword evidence="7" id="KW-0119">Carbohydrate metabolism</keyword>
<dbReference type="AlphaFoldDB" id="A0AAD5X8Q8"/>
<comment type="catalytic activity">
    <reaction evidence="1">
        <text>Endohydrolysis of (1-&gt;4)-beta-D-xylosidic linkages in xylans.</text>
        <dbReference type="EC" id="3.2.1.8"/>
    </reaction>
</comment>
<evidence type="ECO:0000256" key="6">
    <source>
        <dbReference type="ARBA" id="ARBA00022801"/>
    </source>
</evidence>
<evidence type="ECO:0000313" key="12">
    <source>
        <dbReference type="Proteomes" id="UP001212841"/>
    </source>
</evidence>
<keyword evidence="9" id="KW-0624">Polysaccharide degradation</keyword>
<keyword evidence="5" id="KW-0732">Signal</keyword>
<protein>
    <recommendedName>
        <fullName evidence="3">endo-1,4-beta-xylanase</fullName>
        <ecNumber evidence="3">3.2.1.8</ecNumber>
    </recommendedName>
</protein>
<dbReference type="InterPro" id="IPR001000">
    <property type="entry name" value="GH10_dom"/>
</dbReference>
<evidence type="ECO:0000256" key="2">
    <source>
        <dbReference type="ARBA" id="ARBA00007495"/>
    </source>
</evidence>
<dbReference type="PROSITE" id="PS51760">
    <property type="entry name" value="GH10_2"/>
    <property type="match status" value="1"/>
</dbReference>
<comment type="caution">
    <text evidence="11">The sequence shown here is derived from an EMBL/GenBank/DDBJ whole genome shotgun (WGS) entry which is preliminary data.</text>
</comment>
<feature type="domain" description="GH10" evidence="10">
    <location>
        <begin position="1"/>
        <end position="63"/>
    </location>
</feature>
<dbReference type="PANTHER" id="PTHR31490">
    <property type="entry name" value="GLYCOSYL HYDROLASE"/>
    <property type="match status" value="1"/>
</dbReference>
<evidence type="ECO:0000256" key="9">
    <source>
        <dbReference type="ARBA" id="ARBA00023326"/>
    </source>
</evidence>
<dbReference type="Proteomes" id="UP001212841">
    <property type="component" value="Unassembled WGS sequence"/>
</dbReference>
<evidence type="ECO:0000313" key="11">
    <source>
        <dbReference type="EMBL" id="KAJ3056368.1"/>
    </source>
</evidence>
<dbReference type="InterPro" id="IPR044846">
    <property type="entry name" value="GH10"/>
</dbReference>
<keyword evidence="8" id="KW-0326">Glycosidase</keyword>
<dbReference type="EMBL" id="JADGJD010000036">
    <property type="protein sequence ID" value="KAJ3056368.1"/>
    <property type="molecule type" value="Genomic_DNA"/>
</dbReference>
<keyword evidence="4" id="KW-0858">Xylan degradation</keyword>
<dbReference type="Pfam" id="PF00331">
    <property type="entry name" value="Glyco_hydro_10"/>
    <property type="match status" value="1"/>
</dbReference>
<dbReference type="Gene3D" id="3.20.20.80">
    <property type="entry name" value="Glycosidases"/>
    <property type="match status" value="1"/>
</dbReference>
<name>A0AAD5X8Q8_9FUNG</name>
<comment type="similarity">
    <text evidence="2">Belongs to the glycosyl hydrolase 10 (cellulase F) family.</text>
</comment>
<evidence type="ECO:0000256" key="8">
    <source>
        <dbReference type="ARBA" id="ARBA00023295"/>
    </source>
</evidence>
<dbReference type="EC" id="3.2.1.8" evidence="3"/>
<sequence length="63" mass="7002">MRNSDRILEFAQDAGAAFRGHTLSWRDSDSSPWTNNLDAAALQDTLVNHIKAIVGHYKGKVYA</sequence>
<dbReference type="GO" id="GO:0031176">
    <property type="term" value="F:endo-1,4-beta-xylanase activity"/>
    <property type="evidence" value="ECO:0007669"/>
    <property type="project" value="UniProtKB-EC"/>
</dbReference>